<evidence type="ECO:0000313" key="8">
    <source>
        <dbReference type="Proteomes" id="UP001203207"/>
    </source>
</evidence>
<feature type="transmembrane region" description="Helical" evidence="6">
    <location>
        <begin position="306"/>
        <end position="329"/>
    </location>
</feature>
<organism evidence="7 8">
    <name type="scientific">Natronocalculus amylovorans</name>
    <dbReference type="NCBI Taxonomy" id="2917812"/>
    <lineage>
        <taxon>Archaea</taxon>
        <taxon>Methanobacteriati</taxon>
        <taxon>Methanobacteriota</taxon>
        <taxon>Stenosarchaea group</taxon>
        <taxon>Halobacteria</taxon>
        <taxon>Halobacteriales</taxon>
        <taxon>Haloferacaceae</taxon>
        <taxon>Natronocalculus</taxon>
    </lineage>
</organism>
<feature type="transmembrane region" description="Helical" evidence="6">
    <location>
        <begin position="35"/>
        <end position="54"/>
    </location>
</feature>
<evidence type="ECO:0000256" key="4">
    <source>
        <dbReference type="ARBA" id="ARBA00022989"/>
    </source>
</evidence>
<feature type="transmembrane region" description="Helical" evidence="6">
    <location>
        <begin position="282"/>
        <end position="300"/>
    </location>
</feature>
<dbReference type="PANTHER" id="PTHR30250:SF28">
    <property type="entry name" value="POLYSACCHARIDE BIOSYNTHESIS PROTEIN"/>
    <property type="match status" value="1"/>
</dbReference>
<feature type="transmembrane region" description="Helical" evidence="6">
    <location>
        <begin position="103"/>
        <end position="126"/>
    </location>
</feature>
<evidence type="ECO:0000256" key="3">
    <source>
        <dbReference type="ARBA" id="ARBA00022692"/>
    </source>
</evidence>
<accession>A0AAE3FYM9</accession>
<keyword evidence="5 6" id="KW-0472">Membrane</keyword>
<comment type="subcellular location">
    <subcellularLocation>
        <location evidence="1">Cell membrane</location>
        <topology evidence="1">Multi-pass membrane protein</topology>
    </subcellularLocation>
</comment>
<dbReference type="PANTHER" id="PTHR30250">
    <property type="entry name" value="PST FAMILY PREDICTED COLANIC ACID TRANSPORTER"/>
    <property type="match status" value="1"/>
</dbReference>
<feature type="transmembrane region" description="Helical" evidence="6">
    <location>
        <begin position="221"/>
        <end position="238"/>
    </location>
</feature>
<comment type="caution">
    <text evidence="7">The sequence shown here is derived from an EMBL/GenBank/DDBJ whole genome shotgun (WGS) entry which is preliminary data.</text>
</comment>
<gene>
    <name evidence="7" type="ORF">AArcSt2_10935</name>
</gene>
<feature type="transmembrane region" description="Helical" evidence="6">
    <location>
        <begin position="7"/>
        <end position="29"/>
    </location>
</feature>
<dbReference type="InterPro" id="IPR050833">
    <property type="entry name" value="Poly_Biosynth_Transport"/>
</dbReference>
<protein>
    <submittedName>
        <fullName evidence="7">Oligosaccharide flippase family protein</fullName>
    </submittedName>
</protein>
<keyword evidence="3 6" id="KW-0812">Transmembrane</keyword>
<keyword evidence="4 6" id="KW-1133">Transmembrane helix</keyword>
<name>A0AAE3FYM9_9EURY</name>
<evidence type="ECO:0000256" key="6">
    <source>
        <dbReference type="SAM" id="Phobius"/>
    </source>
</evidence>
<sequence>MRLGQTSAIYFVSKLVGSALGFLATIYFARELGEVVLGQYALVLVLVTWLGAAGKLGFSSAITKRISEGNDPEKFIGAGIVVMSVLISTMSLLVIIFRSQINAYVGAPIAGFVVLLLFVTLYKSFVNASLKGNHLVHVDAILSSTKQVVRAIIQILLVVVGFGLSGMLWGYAVAYIITATLGLWILGLRPAIPQKHHVVSLFNYAKFSWLGTMRSRTFDSVDIAVLGVFVTQGFVGIYSVAWSLSKFLDIFGSAISTTLFPEMSKISAEKSAHAAAGLTEDALTYGGLILIPGLVGAYFLGDRLMLIYGEAFVAGAEVLTLLIAALLIYTYNKQLLNTLNAIDRPNLAFRVNAVFIIINVILNFVLIWQIGWVGAAIATLVSASIGLVFAFYYTQKLVPFSIPYAEIMRQWVAALSMGLMIFIARRTTEANFTWLDSYNTAFIIVLVALGATVYFTILLGISTRFRTTIKNNLPFDIQLLN</sequence>
<feature type="transmembrane region" description="Helical" evidence="6">
    <location>
        <begin position="349"/>
        <end position="370"/>
    </location>
</feature>
<dbReference type="Proteomes" id="UP001203207">
    <property type="component" value="Unassembled WGS sequence"/>
</dbReference>
<feature type="transmembrane region" description="Helical" evidence="6">
    <location>
        <begin position="376"/>
        <end position="395"/>
    </location>
</feature>
<feature type="transmembrane region" description="Helical" evidence="6">
    <location>
        <begin position="437"/>
        <end position="461"/>
    </location>
</feature>
<keyword evidence="2" id="KW-1003">Cell membrane</keyword>
<proteinExistence type="predicted"/>
<dbReference type="InterPro" id="IPR002797">
    <property type="entry name" value="Polysacc_synth"/>
</dbReference>
<dbReference type="RefSeq" id="WP_250584584.1">
    <property type="nucleotide sequence ID" value="NZ_JAKRVX010000004.1"/>
</dbReference>
<dbReference type="GO" id="GO:0005886">
    <property type="term" value="C:plasma membrane"/>
    <property type="evidence" value="ECO:0007669"/>
    <property type="project" value="UniProtKB-SubCell"/>
</dbReference>
<keyword evidence="8" id="KW-1185">Reference proteome</keyword>
<reference evidence="7" key="2">
    <citation type="submission" date="2022-02" db="EMBL/GenBank/DDBJ databases">
        <authorList>
            <person name="Elcheninov A.G."/>
            <person name="Sorokin D.Y."/>
            <person name="Kublanov I.V."/>
        </authorList>
    </citation>
    <scope>NUCLEOTIDE SEQUENCE</scope>
    <source>
        <strain evidence="7">AArc-St2</strain>
    </source>
</reference>
<evidence type="ECO:0000256" key="2">
    <source>
        <dbReference type="ARBA" id="ARBA00022475"/>
    </source>
</evidence>
<dbReference type="Pfam" id="PF01943">
    <property type="entry name" value="Polysacc_synt"/>
    <property type="match status" value="1"/>
</dbReference>
<evidence type="ECO:0000256" key="5">
    <source>
        <dbReference type="ARBA" id="ARBA00023136"/>
    </source>
</evidence>
<dbReference type="EMBL" id="JAKRVX010000004">
    <property type="protein sequence ID" value="MCL9817458.1"/>
    <property type="molecule type" value="Genomic_DNA"/>
</dbReference>
<feature type="transmembrane region" description="Helical" evidence="6">
    <location>
        <begin position="75"/>
        <end position="97"/>
    </location>
</feature>
<evidence type="ECO:0000313" key="7">
    <source>
        <dbReference type="EMBL" id="MCL9817458.1"/>
    </source>
</evidence>
<evidence type="ECO:0000256" key="1">
    <source>
        <dbReference type="ARBA" id="ARBA00004651"/>
    </source>
</evidence>
<reference evidence="7" key="1">
    <citation type="journal article" date="2022" name="Syst. Appl. Microbiol.">
        <title>Natronocalculus amylovorans gen. nov., sp. nov., and Natranaeroarchaeum aerophilus sp. nov., dominant culturable amylolytic natronoarchaea from hypersaline soda lakes in southwestern Siberia.</title>
        <authorList>
            <person name="Sorokin D.Y."/>
            <person name="Elcheninov A.G."/>
            <person name="Khizhniak T.V."/>
            <person name="Koenen M."/>
            <person name="Bale N.J."/>
            <person name="Damste J.S.S."/>
            <person name="Kublanov I.V."/>
        </authorList>
    </citation>
    <scope>NUCLEOTIDE SEQUENCE</scope>
    <source>
        <strain evidence="7">AArc-St2</strain>
    </source>
</reference>
<feature type="transmembrane region" description="Helical" evidence="6">
    <location>
        <begin position="407"/>
        <end position="425"/>
    </location>
</feature>
<dbReference type="AlphaFoldDB" id="A0AAE3FYM9"/>